<dbReference type="RefSeq" id="WP_274230227.1">
    <property type="nucleotide sequence ID" value="NZ_BAABHQ010000025.1"/>
</dbReference>
<evidence type="ECO:0008006" key="3">
    <source>
        <dbReference type="Google" id="ProtNLM"/>
    </source>
</evidence>
<sequence>MGRFGSAEALAWLATHGAHADSVELKTLLVPPAGAAAEALTGRHGPTWSVRQTYLLDTAALDLLRAGVEIRLRRRARGRFDLAVSARRRGSDRERAVPKGARVEYDVVPEGVWQDIEVRRDIDAALAAAVIAGSAKARDLLSATQCAWACGGGAEAVDDARLSELEVHGPLVVRRVKVTAAALGLPRVDLEHFRFPSGRELVELSTRCCPRDVPATAAGFEQLLEERAVVVAPEYCTKTAVWREEVSSRRGGAARGDR</sequence>
<gene>
    <name evidence="1" type="ORF">GCM10023203_55510</name>
</gene>
<reference evidence="2" key="1">
    <citation type="journal article" date="2019" name="Int. J. Syst. Evol. Microbiol.">
        <title>The Global Catalogue of Microorganisms (GCM) 10K type strain sequencing project: providing services to taxonomists for standard genome sequencing and annotation.</title>
        <authorList>
            <consortium name="The Broad Institute Genomics Platform"/>
            <consortium name="The Broad Institute Genome Sequencing Center for Infectious Disease"/>
            <person name="Wu L."/>
            <person name="Ma J."/>
        </authorList>
    </citation>
    <scope>NUCLEOTIDE SEQUENCE [LARGE SCALE GENOMIC DNA]</scope>
    <source>
        <strain evidence="2">JCM 17983</strain>
    </source>
</reference>
<keyword evidence="2" id="KW-1185">Reference proteome</keyword>
<name>A0ABP9FBS1_9PSEU</name>
<accession>A0ABP9FBS1</accession>
<evidence type="ECO:0000313" key="1">
    <source>
        <dbReference type="EMBL" id="GAA4894189.1"/>
    </source>
</evidence>
<dbReference type="EMBL" id="BAABHQ010000025">
    <property type="protein sequence ID" value="GAA4894189.1"/>
    <property type="molecule type" value="Genomic_DNA"/>
</dbReference>
<evidence type="ECO:0000313" key="2">
    <source>
        <dbReference type="Proteomes" id="UP001500457"/>
    </source>
</evidence>
<dbReference type="Proteomes" id="UP001500457">
    <property type="component" value="Unassembled WGS sequence"/>
</dbReference>
<proteinExistence type="predicted"/>
<comment type="caution">
    <text evidence="1">The sequence shown here is derived from an EMBL/GenBank/DDBJ whole genome shotgun (WGS) entry which is preliminary data.</text>
</comment>
<organism evidence="1 2">
    <name type="scientific">Actinomycetospora straminea</name>
    <dbReference type="NCBI Taxonomy" id="663607"/>
    <lineage>
        <taxon>Bacteria</taxon>
        <taxon>Bacillati</taxon>
        <taxon>Actinomycetota</taxon>
        <taxon>Actinomycetes</taxon>
        <taxon>Pseudonocardiales</taxon>
        <taxon>Pseudonocardiaceae</taxon>
        <taxon>Actinomycetospora</taxon>
    </lineage>
</organism>
<protein>
    <recommendedName>
        <fullName evidence="3">CYTH domain-containing protein</fullName>
    </recommendedName>
</protein>